<keyword evidence="3" id="KW-0479">Metal-binding</keyword>
<evidence type="ECO:0000256" key="7">
    <source>
        <dbReference type="ARBA" id="ARBA00023150"/>
    </source>
</evidence>
<accession>A0A316ALB7</accession>
<dbReference type="InterPro" id="IPR025877">
    <property type="entry name" value="MobA-like_NTP_Trfase"/>
</dbReference>
<dbReference type="Gene3D" id="3.90.550.10">
    <property type="entry name" value="Spore Coat Polysaccharide Biosynthesis Protein SpsA, Chain A"/>
    <property type="match status" value="1"/>
</dbReference>
<sequence length="208" mass="23650">MNTPSISEGPHTPISPLLGLVACGGLSSRMKQDKSGLVYHQKCQRQHVFDILQKCCDTVYYSCNEAQKSKFEIEAPVVVDAPEYQNHGPIAAVLTAYRHFPDYSILLVGCDYPYLTLQDLENFIDFTKRNESPAAFYNDQGFYEPLLGYYPSSFYDKAVKQEQKGLYSLQRLLAQNSARQYRPLNPQIMTSIDTPEGFERVRSILKSL</sequence>
<keyword evidence="10" id="KW-1185">Reference proteome</keyword>
<dbReference type="Pfam" id="PF12804">
    <property type="entry name" value="NTP_transf_3"/>
    <property type="match status" value="1"/>
</dbReference>
<keyword evidence="7" id="KW-0501">Molybdenum cofactor biosynthesis</keyword>
<keyword evidence="5" id="KW-0460">Magnesium</keyword>
<organism evidence="9 10">
    <name type="scientific">Dyadobacter jejuensis</name>
    <dbReference type="NCBI Taxonomy" id="1082580"/>
    <lineage>
        <taxon>Bacteria</taxon>
        <taxon>Pseudomonadati</taxon>
        <taxon>Bacteroidota</taxon>
        <taxon>Cytophagia</taxon>
        <taxon>Cytophagales</taxon>
        <taxon>Spirosomataceae</taxon>
        <taxon>Dyadobacter</taxon>
    </lineage>
</organism>
<gene>
    <name evidence="9" type="ORF">CLV98_104171</name>
</gene>
<dbReference type="OrthoDB" id="9788394at2"/>
<protein>
    <submittedName>
        <fullName evidence="9">Molybdopterin-guanine dinucleotide biosynthesis protein A</fullName>
    </submittedName>
</protein>
<keyword evidence="4" id="KW-0547">Nucleotide-binding</keyword>
<keyword evidence="2" id="KW-0808">Transferase</keyword>
<keyword evidence="6" id="KW-0342">GTP-binding</keyword>
<dbReference type="GO" id="GO:0016779">
    <property type="term" value="F:nucleotidyltransferase activity"/>
    <property type="evidence" value="ECO:0007669"/>
    <property type="project" value="TreeGrafter"/>
</dbReference>
<dbReference type="GO" id="GO:0005525">
    <property type="term" value="F:GTP binding"/>
    <property type="evidence" value="ECO:0007669"/>
    <property type="project" value="UniProtKB-KW"/>
</dbReference>
<feature type="domain" description="MobA-like NTP transferase" evidence="8">
    <location>
        <begin position="19"/>
        <end position="175"/>
    </location>
</feature>
<dbReference type="GO" id="GO:0006777">
    <property type="term" value="P:Mo-molybdopterin cofactor biosynthetic process"/>
    <property type="evidence" value="ECO:0007669"/>
    <property type="project" value="UniProtKB-KW"/>
</dbReference>
<dbReference type="InterPro" id="IPR029044">
    <property type="entry name" value="Nucleotide-diphossugar_trans"/>
</dbReference>
<dbReference type="CDD" id="cd02503">
    <property type="entry name" value="MobA"/>
    <property type="match status" value="1"/>
</dbReference>
<evidence type="ECO:0000256" key="6">
    <source>
        <dbReference type="ARBA" id="ARBA00023134"/>
    </source>
</evidence>
<proteinExistence type="predicted"/>
<dbReference type="EMBL" id="QGDT01000004">
    <property type="protein sequence ID" value="PWJ58312.1"/>
    <property type="molecule type" value="Genomic_DNA"/>
</dbReference>
<dbReference type="RefSeq" id="WP_109674175.1">
    <property type="nucleotide sequence ID" value="NZ_QGDT01000004.1"/>
</dbReference>
<evidence type="ECO:0000313" key="9">
    <source>
        <dbReference type="EMBL" id="PWJ58312.1"/>
    </source>
</evidence>
<dbReference type="PANTHER" id="PTHR19136">
    <property type="entry name" value="MOLYBDENUM COFACTOR GUANYLYLTRANSFERASE"/>
    <property type="match status" value="1"/>
</dbReference>
<evidence type="ECO:0000256" key="5">
    <source>
        <dbReference type="ARBA" id="ARBA00022842"/>
    </source>
</evidence>
<evidence type="ECO:0000313" key="10">
    <source>
        <dbReference type="Proteomes" id="UP000245880"/>
    </source>
</evidence>
<dbReference type="PANTHER" id="PTHR19136:SF81">
    <property type="entry name" value="MOLYBDENUM COFACTOR GUANYLYLTRANSFERASE"/>
    <property type="match status" value="1"/>
</dbReference>
<dbReference type="InterPro" id="IPR013482">
    <property type="entry name" value="Molybde_CF_guanTrfase"/>
</dbReference>
<comment type="caution">
    <text evidence="9">The sequence shown here is derived from an EMBL/GenBank/DDBJ whole genome shotgun (WGS) entry which is preliminary data.</text>
</comment>
<name>A0A316ALB7_9BACT</name>
<evidence type="ECO:0000259" key="8">
    <source>
        <dbReference type="Pfam" id="PF12804"/>
    </source>
</evidence>
<evidence type="ECO:0000256" key="4">
    <source>
        <dbReference type="ARBA" id="ARBA00022741"/>
    </source>
</evidence>
<evidence type="ECO:0000256" key="2">
    <source>
        <dbReference type="ARBA" id="ARBA00022679"/>
    </source>
</evidence>
<reference evidence="9 10" key="1">
    <citation type="submission" date="2018-03" db="EMBL/GenBank/DDBJ databases">
        <title>Genomic Encyclopedia of Archaeal and Bacterial Type Strains, Phase II (KMG-II): from individual species to whole genera.</title>
        <authorList>
            <person name="Goeker M."/>
        </authorList>
    </citation>
    <scope>NUCLEOTIDE SEQUENCE [LARGE SCALE GENOMIC DNA]</scope>
    <source>
        <strain evidence="9 10">DSM 100346</strain>
    </source>
</reference>
<dbReference type="SUPFAM" id="SSF53448">
    <property type="entry name" value="Nucleotide-diphospho-sugar transferases"/>
    <property type="match status" value="1"/>
</dbReference>
<dbReference type="GO" id="GO:0046872">
    <property type="term" value="F:metal ion binding"/>
    <property type="evidence" value="ECO:0007669"/>
    <property type="project" value="UniProtKB-KW"/>
</dbReference>
<evidence type="ECO:0000256" key="1">
    <source>
        <dbReference type="ARBA" id="ARBA00022490"/>
    </source>
</evidence>
<dbReference type="Proteomes" id="UP000245880">
    <property type="component" value="Unassembled WGS sequence"/>
</dbReference>
<evidence type="ECO:0000256" key="3">
    <source>
        <dbReference type="ARBA" id="ARBA00022723"/>
    </source>
</evidence>
<dbReference type="AlphaFoldDB" id="A0A316ALB7"/>
<keyword evidence="1" id="KW-0963">Cytoplasm</keyword>